<evidence type="ECO:0000313" key="2">
    <source>
        <dbReference type="EMBL" id="KMZ88667.1"/>
    </source>
</evidence>
<feature type="compositionally biased region" description="Basic and acidic residues" evidence="1">
    <location>
        <begin position="252"/>
        <end position="261"/>
    </location>
</feature>
<organism evidence="2 3">
    <name type="scientific">Plasmodium vivax (strain Brazil I)</name>
    <dbReference type="NCBI Taxonomy" id="1033975"/>
    <lineage>
        <taxon>Eukaryota</taxon>
        <taxon>Sar</taxon>
        <taxon>Alveolata</taxon>
        <taxon>Apicomplexa</taxon>
        <taxon>Aconoidasida</taxon>
        <taxon>Haemosporida</taxon>
        <taxon>Plasmodiidae</taxon>
        <taxon>Plasmodium</taxon>
        <taxon>Plasmodium (Plasmodium)</taxon>
    </lineage>
</organism>
<evidence type="ECO:0008006" key="4">
    <source>
        <dbReference type="Google" id="ProtNLM"/>
    </source>
</evidence>
<evidence type="ECO:0000313" key="3">
    <source>
        <dbReference type="Proteomes" id="UP000053327"/>
    </source>
</evidence>
<protein>
    <recommendedName>
        <fullName evidence="4">VIR protein</fullName>
    </recommendedName>
</protein>
<feature type="compositionally biased region" description="Polar residues" evidence="1">
    <location>
        <begin position="242"/>
        <end position="251"/>
    </location>
</feature>
<dbReference type="AlphaFoldDB" id="A0A0J9T245"/>
<dbReference type="Proteomes" id="UP000053327">
    <property type="component" value="Unassembled WGS sequence"/>
</dbReference>
<evidence type="ECO:0000256" key="1">
    <source>
        <dbReference type="SAM" id="MobiDB-lite"/>
    </source>
</evidence>
<reference evidence="2 3" key="1">
    <citation type="submission" date="2011-08" db="EMBL/GenBank/DDBJ databases">
        <title>The Genome Sequence of Plasmodium vivax Brazil I.</title>
        <authorList>
            <consortium name="The Broad Institute Genome Sequencing Platform"/>
            <consortium name="The Broad Institute Genome Sequencing Center for Infectious Disease"/>
            <person name="Neafsey D."/>
            <person name="Carlton J."/>
            <person name="Barnwell J."/>
            <person name="Collins W."/>
            <person name="Escalante A."/>
            <person name="Mullikin J."/>
            <person name="Saul A."/>
            <person name="Guigo R."/>
            <person name="Camara F."/>
            <person name="Young S.K."/>
            <person name="Zeng Q."/>
            <person name="Gargeya S."/>
            <person name="Fitzgerald M."/>
            <person name="Haas B."/>
            <person name="Abouelleil A."/>
            <person name="Alvarado L."/>
            <person name="Arachchi H.M."/>
            <person name="Berlin A."/>
            <person name="Brown A."/>
            <person name="Chapman S.B."/>
            <person name="Chen Z."/>
            <person name="Dunbar C."/>
            <person name="Freedman E."/>
            <person name="Gearin G."/>
            <person name="Gellesch M."/>
            <person name="Goldberg J."/>
            <person name="Griggs A."/>
            <person name="Gujja S."/>
            <person name="Heiman D."/>
            <person name="Howarth C."/>
            <person name="Larson L."/>
            <person name="Lui A."/>
            <person name="MacDonald P.J.P."/>
            <person name="Montmayeur A."/>
            <person name="Murphy C."/>
            <person name="Neiman D."/>
            <person name="Pearson M."/>
            <person name="Priest M."/>
            <person name="Roberts A."/>
            <person name="Saif S."/>
            <person name="Shea T."/>
            <person name="Shenoy N."/>
            <person name="Sisk P."/>
            <person name="Stolte C."/>
            <person name="Sykes S."/>
            <person name="Wortman J."/>
            <person name="Nusbaum C."/>
            <person name="Birren B."/>
        </authorList>
    </citation>
    <scope>NUCLEOTIDE SEQUENCE [LARGE SCALE GENOMIC DNA]</scope>
    <source>
        <strain evidence="2 3">Brazil I</strain>
    </source>
</reference>
<dbReference type="InterPro" id="IPR008780">
    <property type="entry name" value="Plasmodium_Vir"/>
</dbReference>
<feature type="region of interest" description="Disordered" evidence="1">
    <location>
        <begin position="195"/>
        <end position="307"/>
    </location>
</feature>
<accession>A0A0J9T245</accession>
<dbReference type="Pfam" id="PF05795">
    <property type="entry name" value="Plasmodium_Vir"/>
    <property type="match status" value="1"/>
</dbReference>
<name>A0A0J9T245_PLAV1</name>
<feature type="compositionally biased region" description="Basic and acidic residues" evidence="1">
    <location>
        <begin position="213"/>
        <end position="241"/>
    </location>
</feature>
<dbReference type="EMBL" id="KQ234758">
    <property type="protein sequence ID" value="KMZ88667.1"/>
    <property type="molecule type" value="Genomic_DNA"/>
</dbReference>
<sequence>MEVITPQVIPFSSDEIFKKLHLYLAYDAHIFTYKSDQYCKYINFWLNNQALQLYNGEIDDSKFSIFATFAEELNKRKNPVTCKSYLHCINSNNALKKKKILYELYDDYDTIMNKKDMNGKFCCDTLYKLRRNYNETIEQYDGNEDELIKKLMDLKKLIGINETKLKTDCFTIMSSFNEPKKYLQEQERLKMLAEREEQQRQEKLNQQQNQQKQQEEPNIHAPSPREQEPHIHSPSRTEQEHQTFFPSTSYELQEHSRERAFPEVPQLFKRPEDLYGSGTVDREGPENPLRAISGEHGNSSTGYYRLGNRDITPNNEMGFFEKMKGGITGVLGEIDPVPVVGVSGGMGALFLLFRVLKILNQ</sequence>
<proteinExistence type="predicted"/>
<dbReference type="OrthoDB" id="10286649at2759"/>
<gene>
    <name evidence="2" type="ORF">PVBG_06097</name>
</gene>